<sequence length="68" mass="7938">MKKVLFTNWHAMRWIRLIIGLFFIQQAIQFHEFLLGFVAAFFLFQALFNTGCGLNGCQIPTLKKSKNE</sequence>
<keyword evidence="1" id="KW-0812">Transmembrane</keyword>
<reference evidence="2 3" key="1">
    <citation type="journal article" date="2014" name="Acta Crystallogr. D">
        <title>Structure-based characterization and antifreeze properties of a hyperactive ice-binding protein from the Antarctic bacterium Flavobacterium frigoris PS1.</title>
        <authorList>
            <person name="Do H."/>
            <person name="Kim S.J."/>
            <person name="Kim H.J."/>
            <person name="Lee J.H."/>
        </authorList>
    </citation>
    <scope>NUCLEOTIDE SEQUENCE [LARGE SCALE GENOMIC DNA]</scope>
    <source>
        <strain evidence="2 3">PS1</strain>
    </source>
</reference>
<keyword evidence="1" id="KW-1133">Transmembrane helix</keyword>
<evidence type="ECO:0008006" key="4">
    <source>
        <dbReference type="Google" id="ProtNLM"/>
    </source>
</evidence>
<comment type="caution">
    <text evidence="2">The sequence shown here is derived from an EMBL/GenBank/DDBJ whole genome shotgun (WGS) entry which is preliminary data.</text>
</comment>
<name>H7FTK0_FLAFP</name>
<organism evidence="2 3">
    <name type="scientific">Flavobacterium frigoris (strain PS1)</name>
    <dbReference type="NCBI Taxonomy" id="1086011"/>
    <lineage>
        <taxon>Bacteria</taxon>
        <taxon>Pseudomonadati</taxon>
        <taxon>Bacteroidota</taxon>
        <taxon>Flavobacteriia</taxon>
        <taxon>Flavobacteriales</taxon>
        <taxon>Flavobacteriaceae</taxon>
        <taxon>Flavobacterium</taxon>
    </lineage>
</organism>
<evidence type="ECO:0000256" key="1">
    <source>
        <dbReference type="SAM" id="Phobius"/>
    </source>
</evidence>
<dbReference type="AlphaFoldDB" id="H7FTK0"/>
<keyword evidence="3" id="KW-1185">Reference proteome</keyword>
<proteinExistence type="predicted"/>
<protein>
    <recommendedName>
        <fullName evidence="4">DUF2892 domain-containing protein</fullName>
    </recommendedName>
</protein>
<dbReference type="OrthoDB" id="1049592at2"/>
<dbReference type="EMBL" id="AHKF01000018">
    <property type="protein sequence ID" value="EIA08479.1"/>
    <property type="molecule type" value="Genomic_DNA"/>
</dbReference>
<dbReference type="PATRIC" id="fig|1086011.3.peg.2154"/>
<dbReference type="Proteomes" id="UP000005566">
    <property type="component" value="Unassembled WGS sequence"/>
</dbReference>
<feature type="transmembrane region" description="Helical" evidence="1">
    <location>
        <begin position="12"/>
        <end position="28"/>
    </location>
</feature>
<dbReference type="eggNOG" id="ENOG5033FA7">
    <property type="taxonomic scope" value="Bacteria"/>
</dbReference>
<dbReference type="STRING" id="1086011.HJ01_02201"/>
<gene>
    <name evidence="2" type="ORF">HJ01_02201</name>
</gene>
<keyword evidence="1" id="KW-0472">Membrane</keyword>
<evidence type="ECO:0000313" key="2">
    <source>
        <dbReference type="EMBL" id="EIA08479.1"/>
    </source>
</evidence>
<dbReference type="RefSeq" id="WP_007138378.1">
    <property type="nucleotide sequence ID" value="NZ_AHKF01000018.1"/>
</dbReference>
<feature type="transmembrane region" description="Helical" evidence="1">
    <location>
        <begin position="34"/>
        <end position="57"/>
    </location>
</feature>
<evidence type="ECO:0000313" key="3">
    <source>
        <dbReference type="Proteomes" id="UP000005566"/>
    </source>
</evidence>
<accession>H7FTK0</accession>